<organism evidence="6 7">
    <name type="scientific">Roseitalea porphyridii</name>
    <dbReference type="NCBI Taxonomy" id="1852022"/>
    <lineage>
        <taxon>Bacteria</taxon>
        <taxon>Pseudomonadati</taxon>
        <taxon>Pseudomonadota</taxon>
        <taxon>Alphaproteobacteria</taxon>
        <taxon>Hyphomicrobiales</taxon>
        <taxon>Ahrensiaceae</taxon>
        <taxon>Roseitalea</taxon>
    </lineage>
</organism>
<feature type="signal peptide" evidence="4">
    <location>
        <begin position="1"/>
        <end position="36"/>
    </location>
</feature>
<keyword evidence="7" id="KW-1185">Reference proteome</keyword>
<evidence type="ECO:0000256" key="2">
    <source>
        <dbReference type="ARBA" id="ARBA00023136"/>
    </source>
</evidence>
<reference evidence="6 7" key="1">
    <citation type="journal article" date="2017" name="Int. J. Syst. Evol. Microbiol.">
        <title>Roseitalea porphyridii gen. nov., sp. nov., isolated from a red alga, and reclassification of Hoeflea suaedae Chung et al. 2013 as Pseudohoeflea suaedae gen. nov., comb. nov.</title>
        <authorList>
            <person name="Hyeon J.W."/>
            <person name="Jeong S.E."/>
            <person name="Baek K."/>
            <person name="Jeon C.O."/>
        </authorList>
    </citation>
    <scope>NUCLEOTIDE SEQUENCE [LARGE SCALE GENOMIC DNA]</scope>
    <source>
        <strain evidence="6 7">MA7-20</strain>
    </source>
</reference>
<dbReference type="AlphaFoldDB" id="A0A4P6V0T8"/>
<sequence>MLGSLRRTKERGRGAMRAFIVLLSAAMIAAAVPADAAEIDDHPLISRYPGSEPTRREGSEFETYPLIVGVKPDSLEFDSIELEGTFTRINYENPPDRSALEILTNYEQAIAGAGGEIIYKCVEAECGPSFAGSRWGRFNGSIHLPGVGGYVAGKVATVQGPVYIAIGVAERRHQIALLEAGEMETGLVEVDPDALGDELDRLGHVAIPGVFFDVGKATLTAESDVALQAMATILDARPEMRVWVVGHTDWTGDFGLNMRLSDERAKAVVAALTGRFGVDATRLQGHGVGPLAPTASNAGDPGRQANRRVELVIAP</sequence>
<protein>
    <recommendedName>
        <fullName evidence="5">OmpA-like domain-containing protein</fullName>
    </recommendedName>
</protein>
<proteinExistence type="predicted"/>
<name>A0A4P6V0T8_9HYPH</name>
<dbReference type="PRINTS" id="PR01021">
    <property type="entry name" value="OMPADOMAIN"/>
</dbReference>
<gene>
    <name evidence="6" type="ORF">E0E05_07545</name>
</gene>
<keyword evidence="2 3" id="KW-0472">Membrane</keyword>
<dbReference type="InterPro" id="IPR006665">
    <property type="entry name" value="OmpA-like"/>
</dbReference>
<dbReference type="GO" id="GO:0009279">
    <property type="term" value="C:cell outer membrane"/>
    <property type="evidence" value="ECO:0007669"/>
    <property type="project" value="UniProtKB-SubCell"/>
</dbReference>
<dbReference type="KEGG" id="rpod:E0E05_07545"/>
<feature type="domain" description="OmpA-like" evidence="5">
    <location>
        <begin position="199"/>
        <end position="315"/>
    </location>
</feature>
<dbReference type="SUPFAM" id="SSF103088">
    <property type="entry name" value="OmpA-like"/>
    <property type="match status" value="1"/>
</dbReference>
<evidence type="ECO:0000256" key="1">
    <source>
        <dbReference type="ARBA" id="ARBA00004442"/>
    </source>
</evidence>
<dbReference type="Gene3D" id="3.30.1330.60">
    <property type="entry name" value="OmpA-like domain"/>
    <property type="match status" value="1"/>
</dbReference>
<dbReference type="PANTHER" id="PTHR30329:SF20">
    <property type="entry name" value="EXPORTED PROTEIN"/>
    <property type="match status" value="1"/>
</dbReference>
<dbReference type="CDD" id="cd07185">
    <property type="entry name" value="OmpA_C-like"/>
    <property type="match status" value="1"/>
</dbReference>
<comment type="subcellular location">
    <subcellularLocation>
        <location evidence="1">Cell outer membrane</location>
    </subcellularLocation>
</comment>
<dbReference type="InterPro" id="IPR050330">
    <property type="entry name" value="Bact_OuterMem_StrucFunc"/>
</dbReference>
<dbReference type="Proteomes" id="UP000293719">
    <property type="component" value="Chromosome"/>
</dbReference>
<evidence type="ECO:0000259" key="5">
    <source>
        <dbReference type="PROSITE" id="PS51123"/>
    </source>
</evidence>
<evidence type="ECO:0000313" key="6">
    <source>
        <dbReference type="EMBL" id="QBK30463.1"/>
    </source>
</evidence>
<feature type="chain" id="PRO_5020994469" description="OmpA-like domain-containing protein" evidence="4">
    <location>
        <begin position="37"/>
        <end position="315"/>
    </location>
</feature>
<dbReference type="EMBL" id="CP036532">
    <property type="protein sequence ID" value="QBK30463.1"/>
    <property type="molecule type" value="Genomic_DNA"/>
</dbReference>
<accession>A0A4P6V0T8</accession>
<evidence type="ECO:0000256" key="3">
    <source>
        <dbReference type="PROSITE-ProRule" id="PRU00473"/>
    </source>
</evidence>
<dbReference type="PROSITE" id="PS51123">
    <property type="entry name" value="OMPA_2"/>
    <property type="match status" value="1"/>
</dbReference>
<evidence type="ECO:0000256" key="4">
    <source>
        <dbReference type="SAM" id="SignalP"/>
    </source>
</evidence>
<dbReference type="Pfam" id="PF00691">
    <property type="entry name" value="OmpA"/>
    <property type="match status" value="1"/>
</dbReference>
<keyword evidence="4" id="KW-0732">Signal</keyword>
<evidence type="ECO:0000313" key="7">
    <source>
        <dbReference type="Proteomes" id="UP000293719"/>
    </source>
</evidence>
<dbReference type="InterPro" id="IPR036737">
    <property type="entry name" value="OmpA-like_sf"/>
</dbReference>
<dbReference type="PANTHER" id="PTHR30329">
    <property type="entry name" value="STATOR ELEMENT OF FLAGELLAR MOTOR COMPLEX"/>
    <property type="match status" value="1"/>
</dbReference>
<dbReference type="InterPro" id="IPR006664">
    <property type="entry name" value="OMP_bac"/>
</dbReference>